<evidence type="ECO:0000256" key="1">
    <source>
        <dbReference type="SAM" id="MobiDB-lite"/>
    </source>
</evidence>
<name>A0ABR4AWZ0_9LECA</name>
<keyword evidence="3" id="KW-1185">Reference proteome</keyword>
<dbReference type="EMBL" id="JBHFEH010000063">
    <property type="protein sequence ID" value="KAL2049457.1"/>
    <property type="molecule type" value="Genomic_DNA"/>
</dbReference>
<dbReference type="Proteomes" id="UP001590951">
    <property type="component" value="Unassembled WGS sequence"/>
</dbReference>
<comment type="caution">
    <text evidence="2">The sequence shown here is derived from an EMBL/GenBank/DDBJ whole genome shotgun (WGS) entry which is preliminary data.</text>
</comment>
<evidence type="ECO:0000313" key="2">
    <source>
        <dbReference type="EMBL" id="KAL2049457.1"/>
    </source>
</evidence>
<reference evidence="2 3" key="1">
    <citation type="submission" date="2024-09" db="EMBL/GenBank/DDBJ databases">
        <title>Rethinking Asexuality: The Enigmatic Case of Functional Sexual Genes in Lepraria (Stereocaulaceae).</title>
        <authorList>
            <person name="Doellman M."/>
            <person name="Sun Y."/>
            <person name="Barcenas-Pena A."/>
            <person name="Lumbsch H.T."/>
            <person name="Grewe F."/>
        </authorList>
    </citation>
    <scope>NUCLEOTIDE SEQUENCE [LARGE SCALE GENOMIC DNA]</scope>
    <source>
        <strain evidence="2 3">Grewe 0041</strain>
    </source>
</reference>
<gene>
    <name evidence="2" type="ORF">ABVK25_010252</name>
</gene>
<evidence type="ECO:0000313" key="3">
    <source>
        <dbReference type="Proteomes" id="UP001590951"/>
    </source>
</evidence>
<sequence length="521" mass="57345">MEELEDSSCSGPRHRPIGQQQSSVSEAFNKFTTNTFSKKHSDGLSVSTSTASINQQSRLPTPSGIPRSTSFFSNLNSFATKSTPLVSRNEVAQQPAPVKRWRKISDCLAQTPFFSLNSQYQQRVPTAPITPKTRRQSAVKIGQHGLMQPIHPPLPRSATTDNLGQGQGQQSSPHTPSSMRPTSSSAARHGSITSPKQRKTPMPTMLTIASRDTPSKTPTNQHQQRTPTQKYPVRKDSLPSAQASAGVSSYHKDRVLSPPASAAVSSARKDSFHAPPFKSSMKPLSAKAAGKQPMIPDMAVSTSGGQDSGVAFTGDEEVQRRFEENVRRAMVLSRVDDHSHILEYMPALKIEDDNLYEAMRDSDDDNKLCKSMKSATPELRTLQADPSTPRQVFEAMGTSWWLGRYTSLHDRIRTSALHDPPSIPNANDPPSPSPAPSFSSTESLNQPMHDDARRTRRVYIHLRSLCMTDEAKQSLDEFKVIMDARERKITEGGGKLGPKIREKRGFFQGLMSKKKGEGSGK</sequence>
<feature type="compositionally biased region" description="Pro residues" evidence="1">
    <location>
        <begin position="421"/>
        <end position="435"/>
    </location>
</feature>
<feature type="region of interest" description="Disordered" evidence="1">
    <location>
        <begin position="146"/>
        <end position="254"/>
    </location>
</feature>
<feature type="region of interest" description="Disordered" evidence="1">
    <location>
        <begin position="1"/>
        <end position="68"/>
    </location>
</feature>
<feature type="compositionally biased region" description="Polar residues" evidence="1">
    <location>
        <begin position="157"/>
        <end position="195"/>
    </location>
</feature>
<feature type="compositionally biased region" description="Polar residues" evidence="1">
    <location>
        <begin position="44"/>
        <end position="68"/>
    </location>
</feature>
<accession>A0ABR4AWZ0</accession>
<protein>
    <submittedName>
        <fullName evidence="2">Uncharacterized protein</fullName>
    </submittedName>
</protein>
<feature type="compositionally biased region" description="Polar residues" evidence="1">
    <location>
        <begin position="18"/>
        <end position="36"/>
    </location>
</feature>
<proteinExistence type="predicted"/>
<organism evidence="2 3">
    <name type="scientific">Lepraria finkii</name>
    <dbReference type="NCBI Taxonomy" id="1340010"/>
    <lineage>
        <taxon>Eukaryota</taxon>
        <taxon>Fungi</taxon>
        <taxon>Dikarya</taxon>
        <taxon>Ascomycota</taxon>
        <taxon>Pezizomycotina</taxon>
        <taxon>Lecanoromycetes</taxon>
        <taxon>OSLEUM clade</taxon>
        <taxon>Lecanoromycetidae</taxon>
        <taxon>Lecanorales</taxon>
        <taxon>Lecanorineae</taxon>
        <taxon>Stereocaulaceae</taxon>
        <taxon>Lepraria</taxon>
    </lineage>
</organism>
<feature type="compositionally biased region" description="Polar residues" evidence="1">
    <location>
        <begin position="210"/>
        <end position="229"/>
    </location>
</feature>
<feature type="region of interest" description="Disordered" evidence="1">
    <location>
        <begin position="415"/>
        <end position="451"/>
    </location>
</feature>